<feature type="compositionally biased region" description="Acidic residues" evidence="1">
    <location>
        <begin position="57"/>
        <end position="67"/>
    </location>
</feature>
<feature type="region of interest" description="Disordered" evidence="1">
    <location>
        <begin position="33"/>
        <end position="158"/>
    </location>
</feature>
<dbReference type="EMBL" id="CAUYUJ010001568">
    <property type="protein sequence ID" value="CAK0796546.1"/>
    <property type="molecule type" value="Genomic_DNA"/>
</dbReference>
<gene>
    <name evidence="2" type="ORF">PCOR1329_LOCUS5906</name>
</gene>
<name>A0ABN9PX97_9DINO</name>
<feature type="compositionally biased region" description="Basic and acidic residues" evidence="1">
    <location>
        <begin position="45"/>
        <end position="56"/>
    </location>
</feature>
<sequence>MRRWRHGAENFAAAEPHIYNTAMPWLARADNERAMQSCCSTDSRLGGERGRTWRREEEEEEEEEEEGADRAGPQGGRASHSSAGPAKRGPRGEGREPEGPARAAGRSRAPSVRRRVLLLRAPSKSPVQTVRPSSGRRKNSGRFSTSQLHLDLKRASDI</sequence>
<evidence type="ECO:0000313" key="3">
    <source>
        <dbReference type="Proteomes" id="UP001189429"/>
    </source>
</evidence>
<proteinExistence type="predicted"/>
<keyword evidence="3" id="KW-1185">Reference proteome</keyword>
<feature type="compositionally biased region" description="Basic and acidic residues" evidence="1">
    <location>
        <begin position="90"/>
        <end position="99"/>
    </location>
</feature>
<protein>
    <submittedName>
        <fullName evidence="2">Uncharacterized protein</fullName>
    </submittedName>
</protein>
<organism evidence="2 3">
    <name type="scientific">Prorocentrum cordatum</name>
    <dbReference type="NCBI Taxonomy" id="2364126"/>
    <lineage>
        <taxon>Eukaryota</taxon>
        <taxon>Sar</taxon>
        <taxon>Alveolata</taxon>
        <taxon>Dinophyceae</taxon>
        <taxon>Prorocentrales</taxon>
        <taxon>Prorocentraceae</taxon>
        <taxon>Prorocentrum</taxon>
    </lineage>
</organism>
<accession>A0ABN9PX97</accession>
<comment type="caution">
    <text evidence="2">The sequence shown here is derived from an EMBL/GenBank/DDBJ whole genome shotgun (WGS) entry which is preliminary data.</text>
</comment>
<evidence type="ECO:0000256" key="1">
    <source>
        <dbReference type="SAM" id="MobiDB-lite"/>
    </source>
</evidence>
<feature type="region of interest" description="Disordered" evidence="1">
    <location>
        <begin position="1"/>
        <end position="20"/>
    </location>
</feature>
<evidence type="ECO:0000313" key="2">
    <source>
        <dbReference type="EMBL" id="CAK0796546.1"/>
    </source>
</evidence>
<dbReference type="Proteomes" id="UP001189429">
    <property type="component" value="Unassembled WGS sequence"/>
</dbReference>
<reference evidence="2" key="1">
    <citation type="submission" date="2023-10" db="EMBL/GenBank/DDBJ databases">
        <authorList>
            <person name="Chen Y."/>
            <person name="Shah S."/>
            <person name="Dougan E. K."/>
            <person name="Thang M."/>
            <person name="Chan C."/>
        </authorList>
    </citation>
    <scope>NUCLEOTIDE SEQUENCE [LARGE SCALE GENOMIC DNA]</scope>
</reference>
<feature type="compositionally biased region" description="Low complexity" evidence="1">
    <location>
        <begin position="100"/>
        <end position="110"/>
    </location>
</feature>